<sequence length="227" mass="25583">MTSLSKKWLVYTIPIRRTENLNTFTLEEVYETLQNYEFESKGFVDTSASKPIEVALIASMVDNDEIALYKHNHNQILVDELNKSLAINTDLKEAEKIHGRVKNDLGYKVVPHPFSGNFTCSPEHKVDVNHLPKFPLCADPILSTNKPEEEIGSDDERAENISQNVGEFVLRGEVVSERMNDRDVCQFSENTSSSSSDFVEDDDYKVEISSSIIDPITIEPVPVSSEV</sequence>
<proteinExistence type="predicted"/>
<reference evidence="1 2" key="2">
    <citation type="journal article" date="2022" name="Mol. Ecol. Resour.">
        <title>The genomes of chicory, endive, great burdock and yacon provide insights into Asteraceae paleo-polyploidization history and plant inulin production.</title>
        <authorList>
            <person name="Fan W."/>
            <person name="Wang S."/>
            <person name="Wang H."/>
            <person name="Wang A."/>
            <person name="Jiang F."/>
            <person name="Liu H."/>
            <person name="Zhao H."/>
            <person name="Xu D."/>
            <person name="Zhang Y."/>
        </authorList>
    </citation>
    <scope>NUCLEOTIDE SEQUENCE [LARGE SCALE GENOMIC DNA]</scope>
    <source>
        <strain evidence="2">cv. Yunnan</strain>
        <tissue evidence="1">Leaves</tissue>
    </source>
</reference>
<reference evidence="2" key="1">
    <citation type="journal article" date="2022" name="Mol. Ecol. Resour.">
        <title>The genomes of chicory, endive, great burdock and yacon provide insights into Asteraceae palaeo-polyploidization history and plant inulin production.</title>
        <authorList>
            <person name="Fan W."/>
            <person name="Wang S."/>
            <person name="Wang H."/>
            <person name="Wang A."/>
            <person name="Jiang F."/>
            <person name="Liu H."/>
            <person name="Zhao H."/>
            <person name="Xu D."/>
            <person name="Zhang Y."/>
        </authorList>
    </citation>
    <scope>NUCLEOTIDE SEQUENCE [LARGE SCALE GENOMIC DNA]</scope>
    <source>
        <strain evidence="2">cv. Yunnan</strain>
    </source>
</reference>
<dbReference type="Proteomes" id="UP001056120">
    <property type="component" value="Linkage Group LG06"/>
</dbReference>
<gene>
    <name evidence="1" type="ORF">L1987_18788</name>
</gene>
<name>A0ACB9J2R2_9ASTR</name>
<protein>
    <submittedName>
        <fullName evidence="1">Uncharacterized protein</fullName>
    </submittedName>
</protein>
<comment type="caution">
    <text evidence="1">The sequence shown here is derived from an EMBL/GenBank/DDBJ whole genome shotgun (WGS) entry which is preliminary data.</text>
</comment>
<evidence type="ECO:0000313" key="2">
    <source>
        <dbReference type="Proteomes" id="UP001056120"/>
    </source>
</evidence>
<organism evidence="1 2">
    <name type="scientific">Smallanthus sonchifolius</name>
    <dbReference type="NCBI Taxonomy" id="185202"/>
    <lineage>
        <taxon>Eukaryota</taxon>
        <taxon>Viridiplantae</taxon>
        <taxon>Streptophyta</taxon>
        <taxon>Embryophyta</taxon>
        <taxon>Tracheophyta</taxon>
        <taxon>Spermatophyta</taxon>
        <taxon>Magnoliopsida</taxon>
        <taxon>eudicotyledons</taxon>
        <taxon>Gunneridae</taxon>
        <taxon>Pentapetalae</taxon>
        <taxon>asterids</taxon>
        <taxon>campanulids</taxon>
        <taxon>Asterales</taxon>
        <taxon>Asteraceae</taxon>
        <taxon>Asteroideae</taxon>
        <taxon>Heliantheae alliance</taxon>
        <taxon>Millerieae</taxon>
        <taxon>Smallanthus</taxon>
    </lineage>
</organism>
<keyword evidence="2" id="KW-1185">Reference proteome</keyword>
<accession>A0ACB9J2R2</accession>
<dbReference type="EMBL" id="CM042023">
    <property type="protein sequence ID" value="KAI3814046.1"/>
    <property type="molecule type" value="Genomic_DNA"/>
</dbReference>
<evidence type="ECO:0000313" key="1">
    <source>
        <dbReference type="EMBL" id="KAI3814046.1"/>
    </source>
</evidence>